<dbReference type="Pfam" id="PF01814">
    <property type="entry name" value="Hemerythrin"/>
    <property type="match status" value="1"/>
</dbReference>
<dbReference type="PANTHER" id="PTHR39966">
    <property type="entry name" value="BLL2471 PROTEIN-RELATED"/>
    <property type="match status" value="1"/>
</dbReference>
<dbReference type="AlphaFoldDB" id="A0A4Q0VPC3"/>
<reference evidence="3 4" key="1">
    <citation type="journal article" date="2019" name="Int. J. Syst. Evol. Microbiol.">
        <title>Anaerobacillus alkaliphilus sp. nov., a novel alkaliphilic and moderately halophilic bacterium.</title>
        <authorList>
            <person name="Borsodi A.K."/>
            <person name="Aszalos J.M."/>
            <person name="Bihari P."/>
            <person name="Nagy I."/>
            <person name="Schumann P."/>
            <person name="Sproer C."/>
            <person name="Kovacs A.L."/>
            <person name="Boka K."/>
            <person name="Dobosy P."/>
            <person name="Ovari M."/>
            <person name="Szili-Kovacs T."/>
            <person name="Toth E."/>
        </authorList>
    </citation>
    <scope>NUCLEOTIDE SEQUENCE [LARGE SCALE GENOMIC DNA]</scope>
    <source>
        <strain evidence="3 4">B16-10</strain>
    </source>
</reference>
<evidence type="ECO:0000259" key="2">
    <source>
        <dbReference type="Pfam" id="PF01814"/>
    </source>
</evidence>
<comment type="caution">
    <text evidence="3">The sequence shown here is derived from an EMBL/GenBank/DDBJ whole genome shotgun (WGS) entry which is preliminary data.</text>
</comment>
<dbReference type="GO" id="GO:0005886">
    <property type="term" value="C:plasma membrane"/>
    <property type="evidence" value="ECO:0007669"/>
    <property type="project" value="TreeGrafter"/>
</dbReference>
<protein>
    <submittedName>
        <fullName evidence="3">Hemerythrin domain-containing protein</fullName>
    </submittedName>
</protein>
<dbReference type="PANTHER" id="PTHR39966:SF1">
    <property type="entry name" value="HEMERYTHRIN-LIKE DOMAIN-CONTAINING PROTEIN"/>
    <property type="match status" value="1"/>
</dbReference>
<evidence type="ECO:0000313" key="4">
    <source>
        <dbReference type="Proteomes" id="UP000290649"/>
    </source>
</evidence>
<dbReference type="InterPro" id="IPR012312">
    <property type="entry name" value="Hemerythrin-like"/>
</dbReference>
<dbReference type="OrthoDB" id="9792554at2"/>
<gene>
    <name evidence="3" type="ORF">DS745_18460</name>
</gene>
<evidence type="ECO:0000256" key="1">
    <source>
        <dbReference type="SAM" id="Coils"/>
    </source>
</evidence>
<name>A0A4Q0VPC3_9BACI</name>
<proteinExistence type="predicted"/>
<keyword evidence="1" id="KW-0175">Coiled coil</keyword>
<evidence type="ECO:0000313" key="3">
    <source>
        <dbReference type="EMBL" id="RXI98312.1"/>
    </source>
</evidence>
<keyword evidence="4" id="KW-1185">Reference proteome</keyword>
<dbReference type="Proteomes" id="UP000290649">
    <property type="component" value="Unassembled WGS sequence"/>
</dbReference>
<sequence length="197" mass="22957">MKYHLLSKEELIMNHNSPCFGGFGNPKEINYCAPLQQLIDEHPSLLAKMAEFNQLVLSYESSNSVEDWNDAINNLHLKITAFIEELEPHSDREEDILFEMMVKYIGREGGPIAVMEYEHNTAKLNLKEFMDKVESIKNEKKIITKDEALTIFRHLKIVYMTLTDHFMKEENILFPMAEQMLSDDEKIELSNKFAQLV</sequence>
<feature type="coiled-coil region" evidence="1">
    <location>
        <begin position="119"/>
        <end position="146"/>
    </location>
</feature>
<accession>A0A4Q0VPC3</accession>
<feature type="domain" description="Hemerythrin-like" evidence="2">
    <location>
        <begin position="36"/>
        <end position="177"/>
    </location>
</feature>
<dbReference type="EMBL" id="QOUX01000046">
    <property type="protein sequence ID" value="RXI98312.1"/>
    <property type="molecule type" value="Genomic_DNA"/>
</dbReference>
<dbReference type="Gene3D" id="1.20.120.520">
    <property type="entry name" value="nmb1532 protein domain like"/>
    <property type="match status" value="1"/>
</dbReference>
<organism evidence="3 4">
    <name type="scientific">Anaerobacillus alkaliphilus</name>
    <dbReference type="NCBI Taxonomy" id="1548597"/>
    <lineage>
        <taxon>Bacteria</taxon>
        <taxon>Bacillati</taxon>
        <taxon>Bacillota</taxon>
        <taxon>Bacilli</taxon>
        <taxon>Bacillales</taxon>
        <taxon>Bacillaceae</taxon>
        <taxon>Anaerobacillus</taxon>
    </lineage>
</organism>